<dbReference type="SUPFAM" id="SSF50199">
    <property type="entry name" value="Staphylococcal nuclease"/>
    <property type="match status" value="1"/>
</dbReference>
<dbReference type="Proteomes" id="UP000634139">
    <property type="component" value="Unassembled WGS sequence"/>
</dbReference>
<gene>
    <name evidence="1" type="ORF">GCM10011617_12950</name>
</gene>
<sequence>MPWPRRKSHDYGRVLPTHRWQGLGRRQRFWRAFKPWLALGALLLLWPLLDAALVEPPAALSGAPERVTGPFTRCGTGNSANCVVDGDTLRIGTRRIRLIGIDAPELHAPACPAEAAQAESATEALLALVRQGPFDMAGPLGDPRDKYGRELRVLTRVKPDGTVQSLGADLLATGTVRRYLGGLRGGWC</sequence>
<dbReference type="RefSeq" id="WP_189539601.1">
    <property type="nucleotide sequence ID" value="NZ_BMZD01000002.1"/>
</dbReference>
<protein>
    <recommendedName>
        <fullName evidence="3">Nuclease homologue</fullName>
    </recommendedName>
</protein>
<dbReference type="Gene3D" id="2.40.50.90">
    <property type="match status" value="1"/>
</dbReference>
<dbReference type="AlphaFoldDB" id="A0A918RF42"/>
<organism evidence="1 2">
    <name type="scientific">Novosphingobium arvoryzae</name>
    <dbReference type="NCBI Taxonomy" id="1256514"/>
    <lineage>
        <taxon>Bacteria</taxon>
        <taxon>Pseudomonadati</taxon>
        <taxon>Pseudomonadota</taxon>
        <taxon>Alphaproteobacteria</taxon>
        <taxon>Sphingomonadales</taxon>
        <taxon>Sphingomonadaceae</taxon>
        <taxon>Novosphingobium</taxon>
    </lineage>
</organism>
<dbReference type="EMBL" id="BMZD01000002">
    <property type="protein sequence ID" value="GGZ94258.1"/>
    <property type="molecule type" value="Genomic_DNA"/>
</dbReference>
<proteinExistence type="predicted"/>
<evidence type="ECO:0008006" key="3">
    <source>
        <dbReference type="Google" id="ProtNLM"/>
    </source>
</evidence>
<dbReference type="InterPro" id="IPR035437">
    <property type="entry name" value="SNase_OB-fold_sf"/>
</dbReference>
<accession>A0A918RF42</accession>
<reference evidence="1" key="1">
    <citation type="journal article" date="2014" name="Int. J. Syst. Evol. Microbiol.">
        <title>Complete genome sequence of Corynebacterium casei LMG S-19264T (=DSM 44701T), isolated from a smear-ripened cheese.</title>
        <authorList>
            <consortium name="US DOE Joint Genome Institute (JGI-PGF)"/>
            <person name="Walter F."/>
            <person name="Albersmeier A."/>
            <person name="Kalinowski J."/>
            <person name="Ruckert C."/>
        </authorList>
    </citation>
    <scope>NUCLEOTIDE SEQUENCE</scope>
    <source>
        <strain evidence="1">KCTC 32422</strain>
    </source>
</reference>
<keyword evidence="2" id="KW-1185">Reference proteome</keyword>
<evidence type="ECO:0000313" key="1">
    <source>
        <dbReference type="EMBL" id="GGZ94258.1"/>
    </source>
</evidence>
<evidence type="ECO:0000313" key="2">
    <source>
        <dbReference type="Proteomes" id="UP000634139"/>
    </source>
</evidence>
<reference evidence="1" key="2">
    <citation type="submission" date="2020-09" db="EMBL/GenBank/DDBJ databases">
        <authorList>
            <person name="Sun Q."/>
            <person name="Kim S."/>
        </authorList>
    </citation>
    <scope>NUCLEOTIDE SEQUENCE</scope>
    <source>
        <strain evidence="1">KCTC 32422</strain>
    </source>
</reference>
<comment type="caution">
    <text evidence="1">The sequence shown here is derived from an EMBL/GenBank/DDBJ whole genome shotgun (WGS) entry which is preliminary data.</text>
</comment>
<name>A0A918RF42_9SPHN</name>